<evidence type="ECO:0000256" key="6">
    <source>
        <dbReference type="ARBA" id="ARBA00022927"/>
    </source>
</evidence>
<organism evidence="11 12">
    <name type="scientific">Mortierella alpina</name>
    <name type="common">Oleaginous fungus</name>
    <name type="synonym">Mortierella renispora</name>
    <dbReference type="NCBI Taxonomy" id="64518"/>
    <lineage>
        <taxon>Eukaryota</taxon>
        <taxon>Fungi</taxon>
        <taxon>Fungi incertae sedis</taxon>
        <taxon>Mucoromycota</taxon>
        <taxon>Mortierellomycotina</taxon>
        <taxon>Mortierellomycetes</taxon>
        <taxon>Mortierellales</taxon>
        <taxon>Mortierellaceae</taxon>
        <taxon>Mortierella</taxon>
    </lineage>
</organism>
<feature type="transmembrane region" description="Helical" evidence="10">
    <location>
        <begin position="58"/>
        <end position="78"/>
    </location>
</feature>
<feature type="transmembrane region" description="Helical" evidence="10">
    <location>
        <begin position="204"/>
        <end position="223"/>
    </location>
</feature>
<dbReference type="GO" id="GO:0015031">
    <property type="term" value="P:protein transport"/>
    <property type="evidence" value="ECO:0007669"/>
    <property type="project" value="UniProtKB-KW"/>
</dbReference>
<dbReference type="Proteomes" id="UP000717515">
    <property type="component" value="Unassembled WGS sequence"/>
</dbReference>
<dbReference type="NCBIfam" id="TIGR00728">
    <property type="entry name" value="OPT_sfam"/>
    <property type="match status" value="1"/>
</dbReference>
<dbReference type="InterPro" id="IPR004648">
    <property type="entry name" value="Oligpept_transpt"/>
</dbReference>
<evidence type="ECO:0000256" key="10">
    <source>
        <dbReference type="SAM" id="Phobius"/>
    </source>
</evidence>
<keyword evidence="8 10" id="KW-0472">Membrane</keyword>
<gene>
    <name evidence="11" type="ORF">KVV02_005077</name>
</gene>
<dbReference type="GO" id="GO:0016020">
    <property type="term" value="C:membrane"/>
    <property type="evidence" value="ECO:0007669"/>
    <property type="project" value="UniProtKB-SubCell"/>
</dbReference>
<comment type="subcellular location">
    <subcellularLocation>
        <location evidence="1">Membrane</location>
        <topology evidence="1">Multi-pass membrane protein</topology>
    </subcellularLocation>
</comment>
<accession>A0A9P8A3E8</accession>
<evidence type="ECO:0000313" key="11">
    <source>
        <dbReference type="EMBL" id="KAG9321731.1"/>
    </source>
</evidence>
<keyword evidence="5" id="KW-0571">Peptide transport</keyword>
<proteinExistence type="inferred from homology"/>
<comment type="similarity">
    <text evidence="2">Belongs to the oligopeptide OPT transporter family.</text>
</comment>
<feature type="transmembrane region" description="Helical" evidence="10">
    <location>
        <begin position="130"/>
        <end position="150"/>
    </location>
</feature>
<comment type="caution">
    <text evidence="11">The sequence shown here is derived from an EMBL/GenBank/DDBJ whole genome shotgun (WGS) entry which is preliminary data.</text>
</comment>
<dbReference type="AlphaFoldDB" id="A0A9P8A3E8"/>
<evidence type="ECO:0000256" key="4">
    <source>
        <dbReference type="ARBA" id="ARBA00022692"/>
    </source>
</evidence>
<dbReference type="InterPro" id="IPR004813">
    <property type="entry name" value="OPT"/>
</dbReference>
<feature type="transmembrane region" description="Helical" evidence="10">
    <location>
        <begin position="162"/>
        <end position="184"/>
    </location>
</feature>
<name>A0A9P8A3E8_MORAP</name>
<evidence type="ECO:0000256" key="1">
    <source>
        <dbReference type="ARBA" id="ARBA00004141"/>
    </source>
</evidence>
<keyword evidence="6" id="KW-0653">Protein transport</keyword>
<evidence type="ECO:0000256" key="9">
    <source>
        <dbReference type="SAM" id="MobiDB-lite"/>
    </source>
</evidence>
<dbReference type="EMBL" id="JAIFTL010000186">
    <property type="protein sequence ID" value="KAG9321731.1"/>
    <property type="molecule type" value="Genomic_DNA"/>
</dbReference>
<feature type="transmembrane region" description="Helical" evidence="10">
    <location>
        <begin position="235"/>
        <end position="257"/>
    </location>
</feature>
<dbReference type="PANTHER" id="PTHR22601">
    <property type="entry name" value="ISP4 LIKE PROTEIN"/>
    <property type="match status" value="1"/>
</dbReference>
<evidence type="ECO:0000313" key="12">
    <source>
        <dbReference type="Proteomes" id="UP000717515"/>
    </source>
</evidence>
<evidence type="ECO:0000256" key="5">
    <source>
        <dbReference type="ARBA" id="ARBA00022856"/>
    </source>
</evidence>
<feature type="transmembrane region" description="Helical" evidence="10">
    <location>
        <begin position="85"/>
        <end position="105"/>
    </location>
</feature>
<keyword evidence="7 10" id="KW-1133">Transmembrane helix</keyword>
<feature type="region of interest" description="Disordered" evidence="9">
    <location>
        <begin position="1"/>
        <end position="20"/>
    </location>
</feature>
<reference evidence="11" key="1">
    <citation type="submission" date="2021-07" db="EMBL/GenBank/DDBJ databases">
        <title>Draft genome of Mortierella alpina, strain LL118, isolated from an aspen leaf litter sample.</title>
        <authorList>
            <person name="Yang S."/>
            <person name="Vinatzer B.A."/>
        </authorList>
    </citation>
    <scope>NUCLEOTIDE SEQUENCE</scope>
    <source>
        <strain evidence="11">LL118</strain>
    </source>
</reference>
<evidence type="ECO:0000256" key="3">
    <source>
        <dbReference type="ARBA" id="ARBA00022448"/>
    </source>
</evidence>
<protein>
    <submittedName>
        <fullName evidence="11">Uncharacterized protein</fullName>
    </submittedName>
</protein>
<keyword evidence="4 10" id="KW-0812">Transmembrane</keyword>
<evidence type="ECO:0000256" key="8">
    <source>
        <dbReference type="ARBA" id="ARBA00023136"/>
    </source>
</evidence>
<keyword evidence="3" id="KW-0813">Transport</keyword>
<dbReference type="GO" id="GO:0035673">
    <property type="term" value="F:oligopeptide transmembrane transporter activity"/>
    <property type="evidence" value="ECO:0007669"/>
    <property type="project" value="InterPro"/>
</dbReference>
<evidence type="ECO:0000256" key="2">
    <source>
        <dbReference type="ARBA" id="ARBA00008807"/>
    </source>
</evidence>
<sequence length="289" mass="33072">MDKEELPSEKHTYEEGKFSHDIEPQVQLEEEDDSPIEEVRVTVSNIDDPSLPYNTFRMWFLGLLWTCIISFVNQFFYLRQTTISIGYSVVALLSLPMGHFMARVLPTRQFSLFGWSFSLNPGPFSIKEHVLIGTMVACNSGTAYAVDIVILQKIWYNSEKPFIAGMFLVLTTQITGFAIAGVIRRFLYVHWPVLLAATSNMPPALPYMYTNGLFLGFIFAFLLRRYRYGWWSRYNYLTSAALDTGVAISGLIIFFAIQSWDGEFPYWWGNPQDGNYDHCALGGVNYMGQ</sequence>
<dbReference type="Pfam" id="PF03169">
    <property type="entry name" value="OPT"/>
    <property type="match status" value="2"/>
</dbReference>
<evidence type="ECO:0000256" key="7">
    <source>
        <dbReference type="ARBA" id="ARBA00022989"/>
    </source>
</evidence>